<evidence type="ECO:0000256" key="5">
    <source>
        <dbReference type="ARBA" id="ARBA00022617"/>
    </source>
</evidence>
<evidence type="ECO:0000256" key="3">
    <source>
        <dbReference type="ARBA" id="ARBA00022448"/>
    </source>
</evidence>
<keyword evidence="10" id="KW-0408">Iron</keyword>
<feature type="transmembrane region" description="Helical" evidence="14">
    <location>
        <begin position="15"/>
        <end position="36"/>
    </location>
</feature>
<dbReference type="RefSeq" id="WP_188106057.1">
    <property type="nucleotide sequence ID" value="NZ_JAANIH010000053.1"/>
</dbReference>
<feature type="transmembrane region" description="Helical" evidence="14">
    <location>
        <begin position="149"/>
        <end position="169"/>
    </location>
</feature>
<feature type="transmembrane region" description="Helical" evidence="14">
    <location>
        <begin position="94"/>
        <end position="118"/>
    </location>
</feature>
<evidence type="ECO:0000313" key="17">
    <source>
        <dbReference type="Proteomes" id="UP000639516"/>
    </source>
</evidence>
<evidence type="ECO:0000256" key="8">
    <source>
        <dbReference type="ARBA" id="ARBA00022982"/>
    </source>
</evidence>
<accession>A0ABR7ULX5</accession>
<dbReference type="InterPro" id="IPR052168">
    <property type="entry name" value="Cytochrome_b561_oxidase"/>
</dbReference>
<feature type="region of interest" description="Disordered" evidence="13">
    <location>
        <begin position="181"/>
        <end position="200"/>
    </location>
</feature>
<dbReference type="PANTHER" id="PTHR30529:SF1">
    <property type="entry name" value="CYTOCHROME B561 HOMOLOG 2"/>
    <property type="match status" value="1"/>
</dbReference>
<evidence type="ECO:0000256" key="13">
    <source>
        <dbReference type="SAM" id="MobiDB-lite"/>
    </source>
</evidence>
<evidence type="ECO:0000256" key="10">
    <source>
        <dbReference type="ARBA" id="ARBA00023004"/>
    </source>
</evidence>
<evidence type="ECO:0000256" key="9">
    <source>
        <dbReference type="ARBA" id="ARBA00022989"/>
    </source>
</evidence>
<keyword evidence="9 14" id="KW-1133">Transmembrane helix</keyword>
<comment type="subcellular location">
    <subcellularLocation>
        <location evidence="2">Cell membrane</location>
        <topology evidence="2">Multi-pass membrane protein</topology>
    </subcellularLocation>
</comment>
<evidence type="ECO:0000256" key="12">
    <source>
        <dbReference type="ARBA" id="ARBA00037975"/>
    </source>
</evidence>
<dbReference type="Pfam" id="PF01292">
    <property type="entry name" value="Ni_hydr_CYTB"/>
    <property type="match status" value="1"/>
</dbReference>
<dbReference type="SUPFAM" id="SSF81342">
    <property type="entry name" value="Transmembrane di-heme cytochromes"/>
    <property type="match status" value="1"/>
</dbReference>
<comment type="caution">
    <text evidence="16">The sequence shown here is derived from an EMBL/GenBank/DDBJ whole genome shotgun (WGS) entry which is preliminary data.</text>
</comment>
<evidence type="ECO:0000256" key="14">
    <source>
        <dbReference type="SAM" id="Phobius"/>
    </source>
</evidence>
<comment type="similarity">
    <text evidence="12">Belongs to the cytochrome b561 family.</text>
</comment>
<name>A0ABR7ULX5_9BRAD</name>
<evidence type="ECO:0000256" key="6">
    <source>
        <dbReference type="ARBA" id="ARBA00022692"/>
    </source>
</evidence>
<proteinExistence type="inferred from homology"/>
<evidence type="ECO:0000313" key="16">
    <source>
        <dbReference type="EMBL" id="MBC9984434.1"/>
    </source>
</evidence>
<organism evidence="16 17">
    <name type="scientific">Bradyrhizobium campsiandrae</name>
    <dbReference type="NCBI Taxonomy" id="1729892"/>
    <lineage>
        <taxon>Bacteria</taxon>
        <taxon>Pseudomonadati</taxon>
        <taxon>Pseudomonadota</taxon>
        <taxon>Alphaproteobacteria</taxon>
        <taxon>Hyphomicrobiales</taxon>
        <taxon>Nitrobacteraceae</taxon>
        <taxon>Bradyrhizobium</taxon>
    </lineage>
</organism>
<evidence type="ECO:0000256" key="7">
    <source>
        <dbReference type="ARBA" id="ARBA00022723"/>
    </source>
</evidence>
<dbReference type="InterPro" id="IPR016174">
    <property type="entry name" value="Di-haem_cyt_TM"/>
</dbReference>
<evidence type="ECO:0000259" key="15">
    <source>
        <dbReference type="Pfam" id="PF01292"/>
    </source>
</evidence>
<dbReference type="EMBL" id="JAATTO010000113">
    <property type="protein sequence ID" value="MBC9984434.1"/>
    <property type="molecule type" value="Genomic_DNA"/>
</dbReference>
<keyword evidence="17" id="KW-1185">Reference proteome</keyword>
<keyword evidence="11 14" id="KW-0472">Membrane</keyword>
<dbReference type="Proteomes" id="UP000639516">
    <property type="component" value="Unassembled WGS sequence"/>
</dbReference>
<evidence type="ECO:0000256" key="1">
    <source>
        <dbReference type="ARBA" id="ARBA00001970"/>
    </source>
</evidence>
<feature type="domain" description="Cytochrome b561 bacterial/Ni-hydrogenase" evidence="15">
    <location>
        <begin position="9"/>
        <end position="179"/>
    </location>
</feature>
<evidence type="ECO:0000256" key="2">
    <source>
        <dbReference type="ARBA" id="ARBA00004651"/>
    </source>
</evidence>
<keyword evidence="5" id="KW-0349">Heme</keyword>
<evidence type="ECO:0000256" key="11">
    <source>
        <dbReference type="ARBA" id="ARBA00023136"/>
    </source>
</evidence>
<gene>
    <name evidence="16" type="ORF">HA482_40355</name>
</gene>
<evidence type="ECO:0000256" key="4">
    <source>
        <dbReference type="ARBA" id="ARBA00022475"/>
    </source>
</evidence>
<protein>
    <submittedName>
        <fullName evidence="16">Cytochrome b</fullName>
    </submittedName>
</protein>
<dbReference type="Gene3D" id="1.20.950.20">
    <property type="entry name" value="Transmembrane di-heme cytochromes, Chain C"/>
    <property type="match status" value="1"/>
</dbReference>
<dbReference type="InterPro" id="IPR011577">
    <property type="entry name" value="Cyt_b561_bac/Ni-Hgenase"/>
</dbReference>
<dbReference type="PANTHER" id="PTHR30529">
    <property type="entry name" value="CYTOCHROME B561"/>
    <property type="match status" value="1"/>
</dbReference>
<keyword evidence="7" id="KW-0479">Metal-binding</keyword>
<keyword evidence="8" id="KW-0249">Electron transport</keyword>
<comment type="cofactor">
    <cofactor evidence="1">
        <name>heme b</name>
        <dbReference type="ChEBI" id="CHEBI:60344"/>
    </cofactor>
</comment>
<sequence length="200" mass="22026">MSSEVTTAYPPLLRAIHWATAVLFIAAMLIGFYCGLQPPGTSPRRELLEVHKSLGMTVLFLSVLRLMVRATTRAPVEPASLGALVRFAARLNHLALYLILFAMPLTGYAFSAAGGYSLKYFWTFSWPRLVADNPQTAHAGEVAHDTLAWLVYAVVALHIAATFWHALVVRDGTLARMWPRSGNSERGARRCSDTGTIHMD</sequence>
<keyword evidence="3" id="KW-0813">Transport</keyword>
<keyword evidence="4" id="KW-1003">Cell membrane</keyword>
<reference evidence="16 17" key="1">
    <citation type="journal article" date="2020" name="Arch. Microbiol.">
        <title>Bradyrhizobium campsiandrae sp. nov., a nitrogen-fixing bacterial strain isolated from a native leguminous tree from the Amazon adapted to flooded conditions.</title>
        <authorList>
            <person name="Cabral Michel D."/>
            <person name="Martins da Costa E."/>
            <person name="Azarias Guimaraes A."/>
            <person name="Soares de Carvalho T."/>
            <person name="Santos de Castro Caputo P."/>
            <person name="Willems A."/>
            <person name="de Souza Moreira F.M."/>
        </authorList>
    </citation>
    <scope>NUCLEOTIDE SEQUENCE [LARGE SCALE GENOMIC DNA]</scope>
    <source>
        <strain evidence="17">INPA 384B</strain>
    </source>
</reference>
<keyword evidence="6 14" id="KW-0812">Transmembrane</keyword>